<comment type="caution">
    <text evidence="1">The sequence shown here is derived from an EMBL/GenBank/DDBJ whole genome shotgun (WGS) entry which is preliminary data.</text>
</comment>
<evidence type="ECO:0000313" key="1">
    <source>
        <dbReference type="EMBL" id="NEV94979.1"/>
    </source>
</evidence>
<dbReference type="Pfam" id="PF14903">
    <property type="entry name" value="WG_beta_rep"/>
    <property type="match status" value="2"/>
</dbReference>
<reference evidence="1 2" key="1">
    <citation type="submission" date="2020-02" db="EMBL/GenBank/DDBJ databases">
        <title>Flavobacteriaceae Psychroflexus bacterium YR1-1, complete genome.</title>
        <authorList>
            <person name="Li Y."/>
            <person name="Wu S."/>
        </authorList>
    </citation>
    <scope>NUCLEOTIDE SEQUENCE [LARGE SCALE GENOMIC DNA]</scope>
    <source>
        <strain evidence="1 2">YR1-1</strain>
    </source>
</reference>
<dbReference type="AlphaFoldDB" id="A0A6B3R2U1"/>
<dbReference type="EMBL" id="JAAIKD010000008">
    <property type="protein sequence ID" value="NEV94979.1"/>
    <property type="molecule type" value="Genomic_DNA"/>
</dbReference>
<protein>
    <submittedName>
        <fullName evidence="1">WG repeat-containing protein</fullName>
    </submittedName>
</protein>
<name>A0A6B3R2U1_9FLAO</name>
<keyword evidence="2" id="KW-1185">Reference proteome</keyword>
<dbReference type="RefSeq" id="WP_164005675.1">
    <property type="nucleotide sequence ID" value="NZ_JAAIKD010000008.1"/>
</dbReference>
<dbReference type="Proteomes" id="UP000478505">
    <property type="component" value="Unassembled WGS sequence"/>
</dbReference>
<dbReference type="InterPro" id="IPR032774">
    <property type="entry name" value="WG_beta_rep"/>
</dbReference>
<evidence type="ECO:0000313" key="2">
    <source>
        <dbReference type="Proteomes" id="UP000478505"/>
    </source>
</evidence>
<sequence length="204" mass="22964">MKNAKFILIIILTIPISGLSQSLKNLDYVSPFHNGYAAIKKDNQWAFINTKGAIVVDFRDDLVATSIENVNYPIFSEDRCLVIEVKNGISYFGYIDTSGKTVIEPQFLNATNFSKGEAIALKLFKETVGKNKALGKDVVYYKYFEVTIDTTGTVGNHLTQKGVNVVLDKSYLKKPPQITSKHISENLYAIKHKDKTWTIINYND</sequence>
<gene>
    <name evidence="1" type="ORF">G3567_12610</name>
</gene>
<accession>A0A6B3R2U1</accession>
<organism evidence="1 2">
    <name type="scientific">Psychroflexus aurantiacus</name>
    <dbReference type="NCBI Taxonomy" id="2709310"/>
    <lineage>
        <taxon>Bacteria</taxon>
        <taxon>Pseudomonadati</taxon>
        <taxon>Bacteroidota</taxon>
        <taxon>Flavobacteriia</taxon>
        <taxon>Flavobacteriales</taxon>
        <taxon>Flavobacteriaceae</taxon>
        <taxon>Psychroflexus</taxon>
    </lineage>
</organism>
<proteinExistence type="predicted"/>